<dbReference type="EC" id="4.3.2.9" evidence="1"/>
<dbReference type="EMBL" id="MU856992">
    <property type="protein sequence ID" value="KAK4151971.1"/>
    <property type="molecule type" value="Genomic_DNA"/>
</dbReference>
<reference evidence="5" key="1">
    <citation type="journal article" date="2023" name="Mol. Phylogenet. Evol.">
        <title>Genome-scale phylogeny and comparative genomics of the fungal order Sordariales.</title>
        <authorList>
            <person name="Hensen N."/>
            <person name="Bonometti L."/>
            <person name="Westerberg I."/>
            <person name="Brannstrom I.O."/>
            <person name="Guillou S."/>
            <person name="Cros-Aarteil S."/>
            <person name="Calhoun S."/>
            <person name="Haridas S."/>
            <person name="Kuo A."/>
            <person name="Mondo S."/>
            <person name="Pangilinan J."/>
            <person name="Riley R."/>
            <person name="LaButti K."/>
            <person name="Andreopoulos B."/>
            <person name="Lipzen A."/>
            <person name="Chen C."/>
            <person name="Yan M."/>
            <person name="Daum C."/>
            <person name="Ng V."/>
            <person name="Clum A."/>
            <person name="Steindorff A."/>
            <person name="Ohm R.A."/>
            <person name="Martin F."/>
            <person name="Silar P."/>
            <person name="Natvig D.O."/>
            <person name="Lalanne C."/>
            <person name="Gautier V."/>
            <person name="Ament-Velasquez S.L."/>
            <person name="Kruys A."/>
            <person name="Hutchinson M.I."/>
            <person name="Powell A.J."/>
            <person name="Barry K."/>
            <person name="Miller A.N."/>
            <person name="Grigoriev I.V."/>
            <person name="Debuchy R."/>
            <person name="Gladieux P."/>
            <person name="Hiltunen Thoren M."/>
            <person name="Johannesson H."/>
        </authorList>
    </citation>
    <scope>NUCLEOTIDE SEQUENCE</scope>
    <source>
        <strain evidence="5">CBS 538.74</strain>
    </source>
</reference>
<evidence type="ECO:0000313" key="6">
    <source>
        <dbReference type="Proteomes" id="UP001302745"/>
    </source>
</evidence>
<evidence type="ECO:0000256" key="3">
    <source>
        <dbReference type="PIRSR" id="PIRSR617939-2"/>
    </source>
</evidence>
<dbReference type="InterPro" id="IPR017939">
    <property type="entry name" value="G-Glutamylcylcotransferase"/>
</dbReference>
<dbReference type="GO" id="GO:0003839">
    <property type="term" value="F:gamma-glutamylcyclotransferase activity"/>
    <property type="evidence" value="ECO:0007669"/>
    <property type="project" value="UniProtKB-EC"/>
</dbReference>
<dbReference type="AlphaFoldDB" id="A0AAN6ZX23"/>
<dbReference type="SUPFAM" id="SSF110857">
    <property type="entry name" value="Gamma-glutamyl cyclotransferase-like"/>
    <property type="match status" value="1"/>
</dbReference>
<dbReference type="CDD" id="cd06661">
    <property type="entry name" value="GGCT_like"/>
    <property type="match status" value="1"/>
</dbReference>
<dbReference type="InterPro" id="IPR013024">
    <property type="entry name" value="GGCT-like"/>
</dbReference>
<evidence type="ECO:0000256" key="2">
    <source>
        <dbReference type="ARBA" id="ARBA00023239"/>
    </source>
</evidence>
<feature type="compositionally biased region" description="Low complexity" evidence="4">
    <location>
        <begin position="68"/>
        <end position="77"/>
    </location>
</feature>
<feature type="region of interest" description="Disordered" evidence="4">
    <location>
        <begin position="194"/>
        <end position="248"/>
    </location>
</feature>
<feature type="compositionally biased region" description="Pro residues" evidence="4">
    <location>
        <begin position="198"/>
        <end position="207"/>
    </location>
</feature>
<gene>
    <name evidence="5" type="ORF">C8A00DRAFT_16657</name>
</gene>
<proteinExistence type="predicted"/>
<evidence type="ECO:0000256" key="4">
    <source>
        <dbReference type="SAM" id="MobiDB-lite"/>
    </source>
</evidence>
<dbReference type="PANTHER" id="PTHR12935:SF0">
    <property type="entry name" value="GAMMA-GLUTAMYLCYCLOTRANSFERASE"/>
    <property type="match status" value="1"/>
</dbReference>
<accession>A0AAN6ZX23</accession>
<feature type="binding site" evidence="3">
    <location>
        <begin position="9"/>
        <end position="14"/>
    </location>
    <ligand>
        <name>substrate</name>
    </ligand>
</feature>
<comment type="caution">
    <text evidence="5">The sequence shown here is derived from an EMBL/GenBank/DDBJ whole genome shotgun (WGS) entry which is preliminary data.</text>
</comment>
<dbReference type="Gene3D" id="3.10.490.10">
    <property type="entry name" value="Gamma-glutamyl cyclotransferase-like"/>
    <property type="match status" value="1"/>
</dbReference>
<keyword evidence="6" id="KW-1185">Reference proteome</keyword>
<name>A0AAN6ZX23_9PEZI</name>
<protein>
    <recommendedName>
        <fullName evidence="1">gamma-glutamylcyclotransferase</fullName>
        <ecNumber evidence="1">4.3.2.9</ecNumber>
    </recommendedName>
</protein>
<organism evidence="5 6">
    <name type="scientific">Chaetomidium leptoderma</name>
    <dbReference type="NCBI Taxonomy" id="669021"/>
    <lineage>
        <taxon>Eukaryota</taxon>
        <taxon>Fungi</taxon>
        <taxon>Dikarya</taxon>
        <taxon>Ascomycota</taxon>
        <taxon>Pezizomycotina</taxon>
        <taxon>Sordariomycetes</taxon>
        <taxon>Sordariomycetidae</taxon>
        <taxon>Sordariales</taxon>
        <taxon>Chaetomiaceae</taxon>
        <taxon>Chaetomidium</taxon>
    </lineage>
</organism>
<reference evidence="5" key="2">
    <citation type="submission" date="2023-05" db="EMBL/GenBank/DDBJ databases">
        <authorList>
            <consortium name="Lawrence Berkeley National Laboratory"/>
            <person name="Steindorff A."/>
            <person name="Hensen N."/>
            <person name="Bonometti L."/>
            <person name="Westerberg I."/>
            <person name="Brannstrom I.O."/>
            <person name="Guillou S."/>
            <person name="Cros-Aarteil S."/>
            <person name="Calhoun S."/>
            <person name="Haridas S."/>
            <person name="Kuo A."/>
            <person name="Mondo S."/>
            <person name="Pangilinan J."/>
            <person name="Riley R."/>
            <person name="Labutti K."/>
            <person name="Andreopoulos B."/>
            <person name="Lipzen A."/>
            <person name="Chen C."/>
            <person name="Yanf M."/>
            <person name="Daum C."/>
            <person name="Ng V."/>
            <person name="Clum A."/>
            <person name="Ohm R."/>
            <person name="Martin F."/>
            <person name="Silar P."/>
            <person name="Natvig D."/>
            <person name="Lalanne C."/>
            <person name="Gautier V."/>
            <person name="Ament-Velasquez S.L."/>
            <person name="Kruys A."/>
            <person name="Hutchinson M.I."/>
            <person name="Powell A.J."/>
            <person name="Barry K."/>
            <person name="Miller A.N."/>
            <person name="Grigoriev I.V."/>
            <person name="Debuchy R."/>
            <person name="Gladieux P."/>
            <person name="Thoren M.H."/>
            <person name="Johannesson H."/>
        </authorList>
    </citation>
    <scope>NUCLEOTIDE SEQUENCE</scope>
    <source>
        <strain evidence="5">CBS 538.74</strain>
    </source>
</reference>
<evidence type="ECO:0000256" key="1">
    <source>
        <dbReference type="ARBA" id="ARBA00012346"/>
    </source>
</evidence>
<feature type="region of interest" description="Disordered" evidence="4">
    <location>
        <begin position="68"/>
        <end position="87"/>
    </location>
</feature>
<sequence length="283" mass="31689">MSPRAPRLYFAYGSNLSLTQMATRCPGSYYIGRAVLPDHRWQINQRGYANVVACPGFTVHGLVYELNNGDGNDNNNNNDDDETRLDRSEGVHSGAYTKALLSVVLYPAPAAAQRRTRVVAKEGLLFNGSGSGGADGGERRRTASLQERVLVYLSEQFVRPGLPRDEYVDRMNRGIRDAVMMGVPEAYFENVVRASIPDRPPPPPPPSRAQSVGRTRERPRPRSVSVSVEEERDPPGVVWGREDPRRRSWTPNVLGWQYSGYVGGGRQVEDRGLYRIYHAERPY</sequence>
<dbReference type="Proteomes" id="UP001302745">
    <property type="component" value="Unassembled WGS sequence"/>
</dbReference>
<dbReference type="InterPro" id="IPR036568">
    <property type="entry name" value="GGCT-like_sf"/>
</dbReference>
<keyword evidence="2" id="KW-0456">Lyase</keyword>
<dbReference type="PANTHER" id="PTHR12935">
    <property type="entry name" value="GAMMA-GLUTAMYLCYCLOTRANSFERASE"/>
    <property type="match status" value="1"/>
</dbReference>
<evidence type="ECO:0000313" key="5">
    <source>
        <dbReference type="EMBL" id="KAK4151971.1"/>
    </source>
</evidence>